<name>A0A182K4Q1_9DIPT</name>
<evidence type="ECO:0000313" key="6">
    <source>
        <dbReference type="Proteomes" id="UP000075881"/>
    </source>
</evidence>
<evidence type="ECO:0000256" key="1">
    <source>
        <dbReference type="ARBA" id="ARBA00010948"/>
    </source>
</evidence>
<feature type="domain" description="Epg5-like central TPR repeats" evidence="3">
    <location>
        <begin position="796"/>
        <end position="1188"/>
    </location>
</feature>
<comment type="similarity">
    <text evidence="1">Belongs to the EPG5 family.</text>
</comment>
<dbReference type="InterPro" id="IPR058750">
    <property type="entry name" value="TPR_Epg5"/>
</dbReference>
<feature type="domain" description="Epg5-like TPR" evidence="4">
    <location>
        <begin position="328"/>
        <end position="509"/>
    </location>
</feature>
<evidence type="ECO:0000313" key="5">
    <source>
        <dbReference type="EnsemblMetazoa" id="ACHR005736-PA"/>
    </source>
</evidence>
<dbReference type="Pfam" id="PF26573">
    <property type="entry name" value="TPR_Epg5_2"/>
    <property type="match status" value="1"/>
</dbReference>
<reference evidence="6" key="1">
    <citation type="submission" date="2013-03" db="EMBL/GenBank/DDBJ databases">
        <title>The Genome Sequence of Anopheles christyi ACHKN1017.</title>
        <authorList>
            <consortium name="The Broad Institute Genomics Platform"/>
            <person name="Neafsey D.E."/>
            <person name="Besansky N."/>
            <person name="Walker B."/>
            <person name="Young S.K."/>
            <person name="Zeng Q."/>
            <person name="Gargeya S."/>
            <person name="Fitzgerald M."/>
            <person name="Haas B."/>
            <person name="Abouelleil A."/>
            <person name="Allen A.W."/>
            <person name="Alvarado L."/>
            <person name="Arachchi H.M."/>
            <person name="Berlin A.M."/>
            <person name="Chapman S.B."/>
            <person name="Gainer-Dewar J."/>
            <person name="Goldberg J."/>
            <person name="Griggs A."/>
            <person name="Gujja S."/>
            <person name="Hansen M."/>
            <person name="Howarth C."/>
            <person name="Imamovic A."/>
            <person name="Ireland A."/>
            <person name="Larimer J."/>
            <person name="McCowan C."/>
            <person name="Murphy C."/>
            <person name="Pearson M."/>
            <person name="Poon T.W."/>
            <person name="Priest M."/>
            <person name="Roberts A."/>
            <person name="Saif S."/>
            <person name="Shea T."/>
            <person name="Sisk P."/>
            <person name="Sykes S."/>
            <person name="Wortman J."/>
            <person name="Nusbaum C."/>
            <person name="Birren B."/>
        </authorList>
    </citation>
    <scope>NUCLEOTIDE SEQUENCE [LARGE SCALE GENOMIC DNA]</scope>
    <source>
        <strain evidence="6">ACHKN1017</strain>
    </source>
</reference>
<dbReference type="EnsemblMetazoa" id="ACHR005736-RA">
    <property type="protein sequence ID" value="ACHR005736-PA"/>
    <property type="gene ID" value="ACHR005736"/>
</dbReference>
<keyword evidence="6" id="KW-1185">Reference proteome</keyword>
<dbReference type="PANTHER" id="PTHR31139:SF4">
    <property type="entry name" value="ECTOPIC P GRANULES PROTEIN 5 HOMOLOG"/>
    <property type="match status" value="1"/>
</dbReference>
<dbReference type="GO" id="GO:0005737">
    <property type="term" value="C:cytoplasm"/>
    <property type="evidence" value="ECO:0007669"/>
    <property type="project" value="TreeGrafter"/>
</dbReference>
<keyword evidence="2" id="KW-0072">Autophagy</keyword>
<organism evidence="5 6">
    <name type="scientific">Anopheles christyi</name>
    <dbReference type="NCBI Taxonomy" id="43041"/>
    <lineage>
        <taxon>Eukaryota</taxon>
        <taxon>Metazoa</taxon>
        <taxon>Ecdysozoa</taxon>
        <taxon>Arthropoda</taxon>
        <taxon>Hexapoda</taxon>
        <taxon>Insecta</taxon>
        <taxon>Pterygota</taxon>
        <taxon>Neoptera</taxon>
        <taxon>Endopterygota</taxon>
        <taxon>Diptera</taxon>
        <taxon>Nematocera</taxon>
        <taxon>Culicoidea</taxon>
        <taxon>Culicidae</taxon>
        <taxon>Anophelinae</taxon>
        <taxon>Anopheles</taxon>
    </lineage>
</organism>
<evidence type="ECO:0000256" key="2">
    <source>
        <dbReference type="ARBA" id="ARBA00023006"/>
    </source>
</evidence>
<sequence length="1401" mass="160105">MHMPKDVQSRIAYSIVVAFRKNQPAAKSNPDGSEQTKLDNYQERCLFVLLQLRLHALDQPLPIVRQIIQDPNSAEVRNVPSLEDLFDVKAAVDERCPVACLAVMLTTTIGHWVPVFCQDGVNILQLLLDHQLDTVVIRCLELITLLFTECAHALSGNERFIALLTQLVKSDSEIDWSPPKSGSDQQQSKHVLALKLLDQAKVGKVATMLVSQVVSHWRCGYATPTTLICMWCDWLTQISNWTNSAKVLRLMNVLASVSFGHVEAWRAMRDKLCPFFKSFSQAKQKQPGIHSLWSKIIGTESPLLYGTLPSDCIALALLVFEIEHQQLEVETELWPKLLRALKRKESVKLDTALREVTGSLRIREEDFCPASESLVCFKLARFLVRVNIEHPLCLAICQQFFTILLTRVTDVGDEMHGVSDRLYGTDTGLMEKIKHMLYSLELYLHCEQEANKNAGEMLRLVKAYQLWLVDPVLNRIAIDDPINLPLQYAVPHLQATLQGRKECWPECINQQTIATLHRMMVERWYNLYRVPPTQLLPAESPLPGKQMLSPVHAIQRRLENAYTDPLPAPVVEQRGELQDLRDALTKPATVRVRRINESLRIVKQHIDKTYWSTKAELDMRRDELFELFRQLYINEDKLIVKQAKCSVLYCSGAASVKVHTKCAAIDKTVQERIDGRLRGLESFLQMAISIPPYIVHHTILLRELWNSLFVDYCSETDQATIQTLTVVIRTMLRTLLHEVSDANFVPPLTFAVRLSLETYRSDLSKLMFEEAGQLFADALEEGHKPSSVIIALLEDSRIPTRPLLQVYSQLVKQRTGSLERSLFVEIFGSKLDLPLWLKKHDVASEEVDQFTKLIVVGLYKSRPADSVSPVRSEEQAQHDEKFSDMLICHLVTLASSKFPENFGKLLQHTINAYSQWPTLPPLMLLRLLNILRSRAHLPDLHMGMQQDALRHAHRQFAESNCISPVLSQEMLNHLLVAVTEHFGRQRDTAYPWNGMYKRHGAYIEVLGIQLGMFAHSFLAAGMNDNRIGIVQDNLLPVVYRMFEPWIVPYGADAQARPNGYSPISPYSKTGMAPMIDSSRHFNNDKAKWMFSVLLSSIEYAIEKVSEEYADTDHCSHILLYFLNWYLEWFIDPRIMISELYVYNNLVLDLPWERLLPSEMLLERMHSMLEHHSPECHELLACVFVRCSWMGESFDPFPAWLRRTHAHTLAICVRLAYEPVVRSEEKTRTAMVCLLQHFARFDWMPMHVAELTLALDWFVMTADAGVLLRLPKVSHRDLDDALIELLEIVAEMRFNGANLLVPGGMCLLKRKLYISVIVRMIMNAGRTSNKVANAQIQLADAIQRLIRSMVEVLAGLPTECDTGSDSPRLIEARAMMAELMSSIKKWQTDNMLRYLNLIPLIS</sequence>
<dbReference type="InterPro" id="IPR051436">
    <property type="entry name" value="Autophagy-related_EPG5"/>
</dbReference>
<proteinExistence type="inferred from homology"/>
<evidence type="ECO:0000259" key="3">
    <source>
        <dbReference type="Pfam" id="PF26103"/>
    </source>
</evidence>
<dbReference type="GO" id="GO:0097352">
    <property type="term" value="P:autophagosome maturation"/>
    <property type="evidence" value="ECO:0007669"/>
    <property type="project" value="TreeGrafter"/>
</dbReference>
<dbReference type="PANTHER" id="PTHR31139">
    <property type="entry name" value="ECTOPIC P GRANULES PROTEIN 5 HOMOLOG"/>
    <property type="match status" value="1"/>
</dbReference>
<evidence type="ECO:0000259" key="4">
    <source>
        <dbReference type="Pfam" id="PF26573"/>
    </source>
</evidence>
<dbReference type="InterPro" id="IPR059030">
    <property type="entry name" value="TPR_Epg5_mid"/>
</dbReference>
<dbReference type="Proteomes" id="UP000075881">
    <property type="component" value="Unassembled WGS sequence"/>
</dbReference>
<protein>
    <submittedName>
        <fullName evidence="5">Uncharacterized protein</fullName>
    </submittedName>
</protein>
<dbReference type="VEuPathDB" id="VectorBase:ACHR005736"/>
<accession>A0A182K4Q1</accession>
<reference evidence="5" key="2">
    <citation type="submission" date="2020-05" db="UniProtKB">
        <authorList>
            <consortium name="EnsemblMetazoa"/>
        </authorList>
    </citation>
    <scope>IDENTIFICATION</scope>
    <source>
        <strain evidence="5">ACHKN1017</strain>
    </source>
</reference>
<dbReference type="Pfam" id="PF26103">
    <property type="entry name" value="TPR_Epg5"/>
    <property type="match status" value="1"/>
</dbReference>
<dbReference type="STRING" id="43041.A0A182K4Q1"/>